<organism evidence="2 3">
    <name type="scientific">Thermoflavifilum thermophilum</name>
    <dbReference type="NCBI Taxonomy" id="1393122"/>
    <lineage>
        <taxon>Bacteria</taxon>
        <taxon>Pseudomonadati</taxon>
        <taxon>Bacteroidota</taxon>
        <taxon>Chitinophagia</taxon>
        <taxon>Chitinophagales</taxon>
        <taxon>Chitinophagaceae</taxon>
        <taxon>Thermoflavifilum</taxon>
    </lineage>
</organism>
<dbReference type="SUPFAM" id="SSF47240">
    <property type="entry name" value="Ferritin-like"/>
    <property type="match status" value="1"/>
</dbReference>
<evidence type="ECO:0000313" key="3">
    <source>
        <dbReference type="Proteomes" id="UP000199537"/>
    </source>
</evidence>
<sequence>MKHQNVPVSQDQMLMHKLPRRAFLRYAGFGSIGLTAWMMAASCHKDHNSSPSAEEVTLGSGDVGILNYAYALEQLEAAFYTQVVQTPYSGITDMELSFFTDIRDHEIAHREFFKAALSTQAIASLQFDFSSINFSSRSSVIATAKAFEDLGVSAYNGAGVYLQTPDYLTLAGKIVSVEARHAAYLRELVMTDTFVDSDVVDQNGLDLSRKPSEVLVIASTYIKTKINSQLP</sequence>
<dbReference type="InterPro" id="IPR009078">
    <property type="entry name" value="Ferritin-like_SF"/>
</dbReference>
<dbReference type="AlphaFoldDB" id="A0A1I7NCX5"/>
<reference evidence="3" key="1">
    <citation type="submission" date="2016-10" db="EMBL/GenBank/DDBJ databases">
        <authorList>
            <person name="Varghese N."/>
            <person name="Submissions S."/>
        </authorList>
    </citation>
    <scope>NUCLEOTIDE SEQUENCE [LARGE SCALE GENOMIC DNA]</scope>
    <source>
        <strain evidence="3">DSM 14807</strain>
    </source>
</reference>
<dbReference type="OrthoDB" id="954262at2"/>
<dbReference type="RefSeq" id="WP_092459148.1">
    <property type="nucleotide sequence ID" value="NZ_FPCJ01000001.1"/>
</dbReference>
<feature type="transmembrane region" description="Helical" evidence="1">
    <location>
        <begin position="23"/>
        <end position="40"/>
    </location>
</feature>
<keyword evidence="1" id="KW-1133">Transmembrane helix</keyword>
<evidence type="ECO:0000313" key="2">
    <source>
        <dbReference type="EMBL" id="SFV32403.1"/>
    </source>
</evidence>
<dbReference type="STRING" id="1393122.SAMN05660895_1334"/>
<protein>
    <submittedName>
        <fullName evidence="2">Ferritin-like domain-containing protein</fullName>
    </submittedName>
</protein>
<dbReference type="Pfam" id="PF13668">
    <property type="entry name" value="Ferritin_2"/>
    <property type="match status" value="1"/>
</dbReference>
<proteinExistence type="predicted"/>
<keyword evidence="3" id="KW-1185">Reference proteome</keyword>
<gene>
    <name evidence="2" type="ORF">SAMN05660895_1334</name>
</gene>
<accession>A0A1I7NCX5</accession>
<keyword evidence="1" id="KW-0812">Transmembrane</keyword>
<dbReference type="Proteomes" id="UP000199537">
    <property type="component" value="Unassembled WGS sequence"/>
</dbReference>
<dbReference type="CDD" id="cd00657">
    <property type="entry name" value="Ferritin_like"/>
    <property type="match status" value="1"/>
</dbReference>
<keyword evidence="1" id="KW-0472">Membrane</keyword>
<evidence type="ECO:0000256" key="1">
    <source>
        <dbReference type="SAM" id="Phobius"/>
    </source>
</evidence>
<name>A0A1I7NCX5_9BACT</name>
<dbReference type="EMBL" id="FPCJ01000001">
    <property type="protein sequence ID" value="SFV32403.1"/>
    <property type="molecule type" value="Genomic_DNA"/>
</dbReference>